<dbReference type="EMBL" id="CP063233">
    <property type="protein sequence ID" value="QOU04673.1"/>
    <property type="molecule type" value="Genomic_DNA"/>
</dbReference>
<reference evidence="1 2" key="1">
    <citation type="submission" date="2020-10" db="EMBL/GenBank/DDBJ databases">
        <title>Complete genome sequence of a novel Pseudomonas fluorescens strain isolated from the flower of kumarahou (Pomaderris kumeraho).</title>
        <authorList>
            <person name="Summers M.C."/>
            <person name="Nowak V."/>
            <person name="Fairhurst M.J."/>
            <person name="Owen J.G."/>
            <person name="Gerth M.L."/>
            <person name="Patrick W.M."/>
        </authorList>
    </citation>
    <scope>NUCLEOTIDE SEQUENCE [LARGE SCALE GENOMIC DNA]</scope>
    <source>
        <strain evidence="1 2">KF1</strain>
    </source>
</reference>
<dbReference type="RefSeq" id="WP_024077683.1">
    <property type="nucleotide sequence ID" value="NZ_CP015637.1"/>
</dbReference>
<dbReference type="Proteomes" id="UP000593833">
    <property type="component" value="Chromosome"/>
</dbReference>
<proteinExistence type="predicted"/>
<gene>
    <name evidence="1" type="ORF">IM720_29005</name>
</gene>
<dbReference type="OrthoDB" id="6193567at2"/>
<protein>
    <recommendedName>
        <fullName evidence="3">Sporulation domain-containing protein</fullName>
    </recommendedName>
</protein>
<evidence type="ECO:0000313" key="1">
    <source>
        <dbReference type="EMBL" id="QOU04673.1"/>
    </source>
</evidence>
<accession>A0A1B3DFU4</accession>
<dbReference type="AlphaFoldDB" id="A0A1B3DFU4"/>
<evidence type="ECO:0000313" key="2">
    <source>
        <dbReference type="Proteomes" id="UP000593833"/>
    </source>
</evidence>
<sequence length="148" mass="16983">MRWLFLLLLVLNAFYYVWHQQEAPLRAKDVTPLSLYRGSQQDIRLLSESADAMVRRDRAKTPDAQNTCLYIGGFSDLHQAQTLEQRLTSLDIKVKVQLLSASDASGYWLRVAPESRRLADDLPFENLAKEFNELKHKIMLCEGIATSE</sequence>
<name>A0A1B3DFU4_PSEFL</name>
<organism evidence="1 2">
    <name type="scientific">Pseudomonas fluorescens</name>
    <dbReference type="NCBI Taxonomy" id="294"/>
    <lineage>
        <taxon>Bacteria</taxon>
        <taxon>Pseudomonadati</taxon>
        <taxon>Pseudomonadota</taxon>
        <taxon>Gammaproteobacteria</taxon>
        <taxon>Pseudomonadales</taxon>
        <taxon>Pseudomonadaceae</taxon>
        <taxon>Pseudomonas</taxon>
    </lineage>
</organism>
<evidence type="ECO:0008006" key="3">
    <source>
        <dbReference type="Google" id="ProtNLM"/>
    </source>
</evidence>